<reference evidence="1" key="1">
    <citation type="journal article" date="2014" name="Front. Microbiol.">
        <title>High frequency of phylogenetically diverse reductive dehalogenase-homologous genes in deep subseafloor sedimentary metagenomes.</title>
        <authorList>
            <person name="Kawai M."/>
            <person name="Futagami T."/>
            <person name="Toyoda A."/>
            <person name="Takaki Y."/>
            <person name="Nishi S."/>
            <person name="Hori S."/>
            <person name="Arai W."/>
            <person name="Tsubouchi T."/>
            <person name="Morono Y."/>
            <person name="Uchiyama I."/>
            <person name="Ito T."/>
            <person name="Fujiyama A."/>
            <person name="Inagaki F."/>
            <person name="Takami H."/>
        </authorList>
    </citation>
    <scope>NUCLEOTIDE SEQUENCE</scope>
    <source>
        <strain evidence="1">Expedition CK06-06</strain>
    </source>
</reference>
<gene>
    <name evidence="1" type="ORF">S01H1_75449</name>
</gene>
<protein>
    <submittedName>
        <fullName evidence="1">Uncharacterized protein</fullName>
    </submittedName>
</protein>
<feature type="non-terminal residue" evidence="1">
    <location>
        <position position="151"/>
    </location>
</feature>
<sequence length="151" mass="18233">MGRYNITELIENKDKDGVKNYLMDTFKFQRAQKYNAVYINLCRLYEHYPQTITEIIKNIPTLGYWKDYFFILKFSRNKELTRLIYNIIIKKLRVDINKYNQGQSISSLAKWLPREGSKLEKRINFIDTVNQELYPKCNRITARKKHRQLVS</sequence>
<organism evidence="1">
    <name type="scientific">marine sediment metagenome</name>
    <dbReference type="NCBI Taxonomy" id="412755"/>
    <lineage>
        <taxon>unclassified sequences</taxon>
        <taxon>metagenomes</taxon>
        <taxon>ecological metagenomes</taxon>
    </lineage>
</organism>
<comment type="caution">
    <text evidence="1">The sequence shown here is derived from an EMBL/GenBank/DDBJ whole genome shotgun (WGS) entry which is preliminary data.</text>
</comment>
<dbReference type="EMBL" id="BARS01050552">
    <property type="protein sequence ID" value="GAG49459.1"/>
    <property type="molecule type" value="Genomic_DNA"/>
</dbReference>
<proteinExistence type="predicted"/>
<dbReference type="AlphaFoldDB" id="X0Y0Y7"/>
<evidence type="ECO:0000313" key="1">
    <source>
        <dbReference type="EMBL" id="GAG49459.1"/>
    </source>
</evidence>
<name>X0Y0Y7_9ZZZZ</name>
<accession>X0Y0Y7</accession>